<feature type="transmembrane region" description="Helical" evidence="6">
    <location>
        <begin position="41"/>
        <end position="65"/>
    </location>
</feature>
<feature type="transmembrane region" description="Helical" evidence="6">
    <location>
        <begin position="592"/>
        <end position="612"/>
    </location>
</feature>
<evidence type="ECO:0000256" key="4">
    <source>
        <dbReference type="ARBA" id="ARBA00022989"/>
    </source>
</evidence>
<feature type="transmembrane region" description="Helical" evidence="6">
    <location>
        <begin position="401"/>
        <end position="423"/>
    </location>
</feature>
<feature type="transmembrane region" description="Helical" evidence="6">
    <location>
        <begin position="457"/>
        <end position="478"/>
    </location>
</feature>
<evidence type="ECO:0000313" key="7">
    <source>
        <dbReference type="EMBL" id="SPP85999.1"/>
    </source>
</evidence>
<gene>
    <name evidence="7" type="ORF">DGUA_6G004603</name>
</gene>
<comment type="function">
    <text evidence="6">Gustatory receptor which mediates acceptance or avoidance behavior, depending on its substrates.</text>
</comment>
<dbReference type="GO" id="GO:0005886">
    <property type="term" value="C:plasma membrane"/>
    <property type="evidence" value="ECO:0007669"/>
    <property type="project" value="UniProtKB-SubCell"/>
</dbReference>
<evidence type="ECO:0000256" key="6">
    <source>
        <dbReference type="RuleBase" id="RU363108"/>
    </source>
</evidence>
<keyword evidence="6" id="KW-0807">Transducer</keyword>
<reference evidence="8" key="1">
    <citation type="submission" date="2018-01" db="EMBL/GenBank/DDBJ databases">
        <authorList>
            <person name="Alioto T."/>
            <person name="Alioto T."/>
        </authorList>
    </citation>
    <scope>NUCLEOTIDE SEQUENCE [LARGE SCALE GENOMIC DNA]</scope>
</reference>
<evidence type="ECO:0000256" key="1">
    <source>
        <dbReference type="ARBA" id="ARBA00004651"/>
    </source>
</evidence>
<comment type="subcellular location">
    <subcellularLocation>
        <location evidence="1 6">Cell membrane</location>
        <topology evidence="1 6">Multi-pass membrane protein</topology>
    </subcellularLocation>
</comment>
<organism evidence="7 8">
    <name type="scientific">Drosophila guanche</name>
    <name type="common">Fruit fly</name>
    <dbReference type="NCBI Taxonomy" id="7266"/>
    <lineage>
        <taxon>Eukaryota</taxon>
        <taxon>Metazoa</taxon>
        <taxon>Ecdysozoa</taxon>
        <taxon>Arthropoda</taxon>
        <taxon>Hexapoda</taxon>
        <taxon>Insecta</taxon>
        <taxon>Pterygota</taxon>
        <taxon>Neoptera</taxon>
        <taxon>Endopterygota</taxon>
        <taxon>Diptera</taxon>
        <taxon>Brachycera</taxon>
        <taxon>Muscomorpha</taxon>
        <taxon>Ephydroidea</taxon>
        <taxon>Drosophilidae</taxon>
        <taxon>Drosophila</taxon>
        <taxon>Sophophora</taxon>
    </lineage>
</organism>
<feature type="transmembrane region" description="Helical" evidence="6">
    <location>
        <begin position="490"/>
        <end position="509"/>
    </location>
</feature>
<feature type="transmembrane region" description="Helical" evidence="6">
    <location>
        <begin position="172"/>
        <end position="192"/>
    </location>
</feature>
<name>A0A3B0KHW9_DROGU</name>
<keyword evidence="3 6" id="KW-0812">Transmembrane</keyword>
<keyword evidence="6" id="KW-0675">Receptor</keyword>
<dbReference type="GO" id="GO:0007165">
    <property type="term" value="P:signal transduction"/>
    <property type="evidence" value="ECO:0007669"/>
    <property type="project" value="UniProtKB-KW"/>
</dbReference>
<proteinExistence type="inferred from homology"/>
<evidence type="ECO:0000256" key="5">
    <source>
        <dbReference type="ARBA" id="ARBA00023136"/>
    </source>
</evidence>
<keyword evidence="8" id="KW-1185">Reference proteome</keyword>
<feature type="transmembrane region" description="Helical" evidence="6">
    <location>
        <begin position="261"/>
        <end position="280"/>
    </location>
</feature>
<feature type="transmembrane region" description="Helical" evidence="6">
    <location>
        <begin position="308"/>
        <end position="329"/>
    </location>
</feature>
<evidence type="ECO:0000256" key="2">
    <source>
        <dbReference type="ARBA" id="ARBA00022475"/>
    </source>
</evidence>
<sequence length="622" mass="72735">MRDALHDLLLYQRRLGITTIDDNGNGNGSGNGKYFKLRPNWITFSLFWLLHAFIVVTFSVFIVFWDHNFEVTHTGAANHFAHVTEVLEPLSMSWLLVWMRLHEDRLVRLLNRLKAMASECHKVVTLPRWLHRFWLIFSVCIFIECCLYAYTFSNFDLINLMPLGTFWLRHMYYNYLVSFFTAIICAMEQILMAQRHCIERSLSSVNEKELLRSLFAIDEILVLCELDMNYIFGVSLALQMLYTVLSMASMGYMFSLQLYELWEIGAFMLFIFPTMFYAAMPSWSSSLQVEFKRLSIVSLNPRPKRSPIYPSLLASISIAVQSIVGCFAMQMKLQDLVDILRFMGLTNLRWDKRLGNFRASNSLTFRVIRCLIQGLLIWNISSVFADWHNKGSSTYSLTDEYVTGLLELAEPVTLLLQFLWMIVMQDTQMSHLMEVQRLSRALHTCSPLLPSWLPISWLIVCMFCVLPSLYLQILWFQVVELNALLHLATYFIYKVICNFVKTFYLALVYRMFRILSCSRGELAKALPKQNNKCLRRTVSHHLKLHDDILLLCERDLSVVYGVPFCLYTIYDILEGSLLLFDLWTNEIRGCTFVIYVNCILFIVFYASMPFWYNKLNEEVSKL</sequence>
<keyword evidence="4 6" id="KW-1133">Transmembrane helix</keyword>
<dbReference type="InterPro" id="IPR013604">
    <property type="entry name" value="7TM_chemorcpt"/>
</dbReference>
<feature type="transmembrane region" description="Helical" evidence="6">
    <location>
        <begin position="230"/>
        <end position="254"/>
    </location>
</feature>
<dbReference type="EMBL" id="OUUW01000010">
    <property type="protein sequence ID" value="SPP85999.1"/>
    <property type="molecule type" value="Genomic_DNA"/>
</dbReference>
<dbReference type="Proteomes" id="UP000268350">
    <property type="component" value="Unassembled WGS sequence"/>
</dbReference>
<feature type="transmembrane region" description="Helical" evidence="6">
    <location>
        <begin position="133"/>
        <end position="151"/>
    </location>
</feature>
<keyword evidence="5 6" id="KW-0472">Membrane</keyword>
<evidence type="ECO:0000256" key="3">
    <source>
        <dbReference type="ARBA" id="ARBA00022692"/>
    </source>
</evidence>
<accession>A0A3B0KHW9</accession>
<evidence type="ECO:0000313" key="8">
    <source>
        <dbReference type="Proteomes" id="UP000268350"/>
    </source>
</evidence>
<dbReference type="GO" id="GO:0050909">
    <property type="term" value="P:sensory perception of taste"/>
    <property type="evidence" value="ECO:0007669"/>
    <property type="project" value="InterPro"/>
</dbReference>
<keyword evidence="2 6" id="KW-1003">Cell membrane</keyword>
<dbReference type="Pfam" id="PF08395">
    <property type="entry name" value="7tm_7"/>
    <property type="match status" value="2"/>
</dbReference>
<protein>
    <recommendedName>
        <fullName evidence="6">Gustatory receptor</fullName>
    </recommendedName>
</protein>
<dbReference type="AlphaFoldDB" id="A0A3B0KHW9"/>
<comment type="caution">
    <text evidence="6">Lacks conserved residue(s) required for the propagation of feature annotation.</text>
</comment>
<comment type="similarity">
    <text evidence="6">Belongs to the insect chemoreceptor superfamily. Gustatory receptor (GR) family.</text>
</comment>